<dbReference type="PROSITE" id="PS51832">
    <property type="entry name" value="HD_GYP"/>
    <property type="match status" value="1"/>
</dbReference>
<dbReference type="Proteomes" id="UP000767854">
    <property type="component" value="Unassembled WGS sequence"/>
</dbReference>
<accession>A0ABS2MUG4</accession>
<dbReference type="SUPFAM" id="SSF109604">
    <property type="entry name" value="HD-domain/PDEase-like"/>
    <property type="match status" value="1"/>
</dbReference>
<protein>
    <submittedName>
        <fullName evidence="2">HD-GYP domain-containing protein (C-di-GMP phosphodiesterase class II)</fullName>
    </submittedName>
</protein>
<evidence type="ECO:0000313" key="3">
    <source>
        <dbReference type="Proteomes" id="UP000767854"/>
    </source>
</evidence>
<comment type="caution">
    <text evidence="2">The sequence shown here is derived from an EMBL/GenBank/DDBJ whole genome shotgun (WGS) entry which is preliminary data.</text>
</comment>
<gene>
    <name evidence="2" type="ORF">JOC49_002643</name>
</gene>
<dbReference type="SMART" id="SM00471">
    <property type="entry name" value="HDc"/>
    <property type="match status" value="1"/>
</dbReference>
<name>A0ABS2MUG4_9FIRM</name>
<organism evidence="2 3">
    <name type="scientific">Fusibacter tunisiensis</name>
    <dbReference type="NCBI Taxonomy" id="1008308"/>
    <lineage>
        <taxon>Bacteria</taxon>
        <taxon>Bacillati</taxon>
        <taxon>Bacillota</taxon>
        <taxon>Clostridia</taxon>
        <taxon>Eubacteriales</taxon>
        <taxon>Eubacteriales Family XII. Incertae Sedis</taxon>
        <taxon>Fusibacter</taxon>
    </lineage>
</organism>
<keyword evidence="3" id="KW-1185">Reference proteome</keyword>
<feature type="domain" description="HD-GYP" evidence="1">
    <location>
        <begin position="124"/>
        <end position="319"/>
    </location>
</feature>
<sequence length="321" mass="36759">MIKMEKGFRLVMQMNGFNIYNNEDNIVSYENNAGIFRLLVEDEDIEVFESNINAGKSIICQPYESKDAINVLIILEGKLFYTNERKYVEAGSRITFKNLKETHHLSVIEKTKLIMIRNSKHFTSQASRTDKVYDLIHQIQEKDNYTEDHCNNTGNLAVQIATMMKLSETQIENILHAGKIHDVGKLEIPEDILNKPNKLTSEEYELIKKHSQYGYDIVMKETNDLSLAKIVLDHHERLDGSGYPNGLKGDEVSIESRIMAVVDSFDAMISNRPYKKPISVHSALEDLRKHSGTWYDDQVVSILTDIINFTVNSSNLDTKKP</sequence>
<dbReference type="InterPro" id="IPR037522">
    <property type="entry name" value="HD_GYP_dom"/>
</dbReference>
<proteinExistence type="predicted"/>
<dbReference type="InterPro" id="IPR003607">
    <property type="entry name" value="HD/PDEase_dom"/>
</dbReference>
<dbReference type="EMBL" id="JAFBDT010000070">
    <property type="protein sequence ID" value="MBM7563063.1"/>
    <property type="molecule type" value="Genomic_DNA"/>
</dbReference>
<dbReference type="Gene3D" id="1.10.3210.10">
    <property type="entry name" value="Hypothetical protein af1432"/>
    <property type="match status" value="1"/>
</dbReference>
<dbReference type="PANTHER" id="PTHR43155">
    <property type="entry name" value="CYCLIC DI-GMP PHOSPHODIESTERASE PA4108-RELATED"/>
    <property type="match status" value="1"/>
</dbReference>
<dbReference type="Pfam" id="PF13487">
    <property type="entry name" value="HD_5"/>
    <property type="match status" value="1"/>
</dbReference>
<evidence type="ECO:0000259" key="1">
    <source>
        <dbReference type="PROSITE" id="PS51832"/>
    </source>
</evidence>
<evidence type="ECO:0000313" key="2">
    <source>
        <dbReference type="EMBL" id="MBM7563063.1"/>
    </source>
</evidence>
<dbReference type="CDD" id="cd00077">
    <property type="entry name" value="HDc"/>
    <property type="match status" value="1"/>
</dbReference>
<reference evidence="2 3" key="1">
    <citation type="submission" date="2021-01" db="EMBL/GenBank/DDBJ databases">
        <title>Genomic Encyclopedia of Type Strains, Phase IV (KMG-IV): sequencing the most valuable type-strain genomes for metagenomic binning, comparative biology and taxonomic classification.</title>
        <authorList>
            <person name="Goeker M."/>
        </authorList>
    </citation>
    <scope>NUCLEOTIDE SEQUENCE [LARGE SCALE GENOMIC DNA]</scope>
    <source>
        <strain evidence="2 3">DSM 24436</strain>
    </source>
</reference>